<proteinExistence type="predicted"/>
<protein>
    <submittedName>
        <fullName evidence="2">Uncharacterized protein</fullName>
    </submittedName>
</protein>
<comment type="caution">
    <text evidence="2">The sequence shown here is derived from an EMBL/GenBank/DDBJ whole genome shotgun (WGS) entry which is preliminary data.</text>
</comment>
<reference evidence="2 3" key="1">
    <citation type="submission" date="2021-06" db="EMBL/GenBank/DDBJ databases">
        <title>Caerostris extrusa draft genome.</title>
        <authorList>
            <person name="Kono N."/>
            <person name="Arakawa K."/>
        </authorList>
    </citation>
    <scope>NUCLEOTIDE SEQUENCE [LARGE SCALE GENOMIC DNA]</scope>
</reference>
<keyword evidence="1" id="KW-1133">Transmembrane helix</keyword>
<keyword evidence="1" id="KW-0812">Transmembrane</keyword>
<evidence type="ECO:0000313" key="2">
    <source>
        <dbReference type="EMBL" id="GIX83054.1"/>
    </source>
</evidence>
<gene>
    <name evidence="2" type="ORF">CEXT_760051</name>
</gene>
<dbReference type="Proteomes" id="UP001054945">
    <property type="component" value="Unassembled WGS sequence"/>
</dbReference>
<keyword evidence="1" id="KW-0472">Membrane</keyword>
<dbReference type="AlphaFoldDB" id="A0AAV4NHX0"/>
<dbReference type="EMBL" id="BPLR01003285">
    <property type="protein sequence ID" value="GIX83054.1"/>
    <property type="molecule type" value="Genomic_DNA"/>
</dbReference>
<feature type="transmembrane region" description="Helical" evidence="1">
    <location>
        <begin position="93"/>
        <end position="113"/>
    </location>
</feature>
<evidence type="ECO:0000313" key="3">
    <source>
        <dbReference type="Proteomes" id="UP001054945"/>
    </source>
</evidence>
<accession>A0AAV4NHX0</accession>
<organism evidence="2 3">
    <name type="scientific">Caerostris extrusa</name>
    <name type="common">Bark spider</name>
    <name type="synonym">Caerostris bankana</name>
    <dbReference type="NCBI Taxonomy" id="172846"/>
    <lineage>
        <taxon>Eukaryota</taxon>
        <taxon>Metazoa</taxon>
        <taxon>Ecdysozoa</taxon>
        <taxon>Arthropoda</taxon>
        <taxon>Chelicerata</taxon>
        <taxon>Arachnida</taxon>
        <taxon>Araneae</taxon>
        <taxon>Araneomorphae</taxon>
        <taxon>Entelegynae</taxon>
        <taxon>Araneoidea</taxon>
        <taxon>Araneidae</taxon>
        <taxon>Caerostris</taxon>
    </lineage>
</organism>
<sequence>MVVGSAITAAAEANGHMIAAFRIRDVAVLHGHPATLNRKVTPQNWAIAYLVSRKGEDGLVVHSPAGETQFALFRFSYITAVYQLNRFGGEFSIVKYFFCRVIIAGGFVFFKLLK</sequence>
<name>A0AAV4NHX0_CAEEX</name>
<evidence type="ECO:0000256" key="1">
    <source>
        <dbReference type="SAM" id="Phobius"/>
    </source>
</evidence>
<keyword evidence="3" id="KW-1185">Reference proteome</keyword>